<dbReference type="OrthoDB" id="20828at2759"/>
<keyword evidence="10" id="KW-1185">Reference proteome</keyword>
<dbReference type="SMART" id="SM01281">
    <property type="entry name" value="Med12"/>
    <property type="match status" value="1"/>
</dbReference>
<evidence type="ECO:0000259" key="7">
    <source>
        <dbReference type="SMART" id="SM01281"/>
    </source>
</evidence>
<dbReference type="Proteomes" id="UP000663829">
    <property type="component" value="Unassembled WGS sequence"/>
</dbReference>
<evidence type="ECO:0000313" key="9">
    <source>
        <dbReference type="EMBL" id="CAF3639189.1"/>
    </source>
</evidence>
<protein>
    <recommendedName>
        <fullName evidence="7">Mediator complex subunit Med12 domain-containing protein</fullName>
    </recommendedName>
</protein>
<feature type="region of interest" description="Disordered" evidence="6">
    <location>
        <begin position="200"/>
        <end position="267"/>
    </location>
</feature>
<keyword evidence="4" id="KW-0804">Transcription</keyword>
<comment type="caution">
    <text evidence="8">The sequence shown here is derived from an EMBL/GenBank/DDBJ whole genome shotgun (WGS) entry which is preliminary data.</text>
</comment>
<keyword evidence="3" id="KW-0805">Transcription regulation</keyword>
<feature type="non-terminal residue" evidence="8">
    <location>
        <position position="1"/>
    </location>
</feature>
<evidence type="ECO:0000256" key="2">
    <source>
        <dbReference type="ARBA" id="ARBA00010289"/>
    </source>
</evidence>
<dbReference type="PANTHER" id="PTHR46567:SF1">
    <property type="entry name" value="MEDIATOR OF RNA POLYMERASE II TRANSCRIPTION SUBUNIT 12"/>
    <property type="match status" value="1"/>
</dbReference>
<feature type="compositionally biased region" description="Polar residues" evidence="6">
    <location>
        <begin position="200"/>
        <end position="248"/>
    </location>
</feature>
<dbReference type="GO" id="GO:0006357">
    <property type="term" value="P:regulation of transcription by RNA polymerase II"/>
    <property type="evidence" value="ECO:0007669"/>
    <property type="project" value="InterPro"/>
</dbReference>
<dbReference type="EMBL" id="CAJOBC010000924">
    <property type="protein sequence ID" value="CAF3639189.1"/>
    <property type="molecule type" value="Genomic_DNA"/>
</dbReference>
<dbReference type="EMBL" id="CAJNOQ010000924">
    <property type="protein sequence ID" value="CAF0851571.1"/>
    <property type="molecule type" value="Genomic_DNA"/>
</dbReference>
<dbReference type="GO" id="GO:0003712">
    <property type="term" value="F:transcription coregulator activity"/>
    <property type="evidence" value="ECO:0007669"/>
    <property type="project" value="InterPro"/>
</dbReference>
<evidence type="ECO:0000256" key="5">
    <source>
        <dbReference type="ARBA" id="ARBA00023242"/>
    </source>
</evidence>
<accession>A0A813WCU8</accession>
<dbReference type="PANTHER" id="PTHR46567">
    <property type="entry name" value="MEDIATOR OF RNA POLYMERASE II TRANSCRIPTION SUBUNIT 12"/>
    <property type="match status" value="1"/>
</dbReference>
<dbReference type="GO" id="GO:0016592">
    <property type="term" value="C:mediator complex"/>
    <property type="evidence" value="ECO:0007669"/>
    <property type="project" value="InterPro"/>
</dbReference>
<name>A0A813WCU8_9BILA</name>
<reference evidence="8" key="1">
    <citation type="submission" date="2021-02" db="EMBL/GenBank/DDBJ databases">
        <authorList>
            <person name="Nowell W R."/>
        </authorList>
    </citation>
    <scope>NUCLEOTIDE SEQUENCE</scope>
</reference>
<dbReference type="Proteomes" id="UP000681722">
    <property type="component" value="Unassembled WGS sequence"/>
</dbReference>
<dbReference type="AlphaFoldDB" id="A0A813WCU8"/>
<evidence type="ECO:0000256" key="6">
    <source>
        <dbReference type="SAM" id="MobiDB-lite"/>
    </source>
</evidence>
<evidence type="ECO:0000256" key="4">
    <source>
        <dbReference type="ARBA" id="ARBA00023163"/>
    </source>
</evidence>
<evidence type="ECO:0000256" key="1">
    <source>
        <dbReference type="ARBA" id="ARBA00004123"/>
    </source>
</evidence>
<dbReference type="InterPro" id="IPR019035">
    <property type="entry name" value="Mediator_Med12"/>
</dbReference>
<organism evidence="8 10">
    <name type="scientific">Didymodactylos carnosus</name>
    <dbReference type="NCBI Taxonomy" id="1234261"/>
    <lineage>
        <taxon>Eukaryota</taxon>
        <taxon>Metazoa</taxon>
        <taxon>Spiralia</taxon>
        <taxon>Gnathifera</taxon>
        <taxon>Rotifera</taxon>
        <taxon>Eurotatoria</taxon>
        <taxon>Bdelloidea</taxon>
        <taxon>Philodinida</taxon>
        <taxon>Philodinidae</taxon>
        <taxon>Didymodactylos</taxon>
    </lineage>
</organism>
<evidence type="ECO:0000313" key="10">
    <source>
        <dbReference type="Proteomes" id="UP000663829"/>
    </source>
</evidence>
<comment type="subcellular location">
    <subcellularLocation>
        <location evidence="1">Nucleus</location>
    </subcellularLocation>
</comment>
<feature type="compositionally biased region" description="Low complexity" evidence="6">
    <location>
        <begin position="249"/>
        <end position="263"/>
    </location>
</feature>
<dbReference type="Pfam" id="PF09497">
    <property type="entry name" value="Med12"/>
    <property type="match status" value="1"/>
</dbReference>
<keyword evidence="5" id="KW-0539">Nucleus</keyword>
<proteinExistence type="inferred from homology"/>
<evidence type="ECO:0000313" key="8">
    <source>
        <dbReference type="EMBL" id="CAF0851571.1"/>
    </source>
</evidence>
<gene>
    <name evidence="8" type="ORF">GPM918_LOCUS6100</name>
    <name evidence="9" type="ORF">SRO942_LOCUS6100</name>
</gene>
<comment type="similarity">
    <text evidence="2">Belongs to the Mediator complex subunit 12 family.</text>
</comment>
<sequence>MAQPVRKNRPYLPDVYVQEPKQKEDELSTETVKNGFTFKHIDLALEHDGFKDFKQSEDDILNLFRHILTKKDESNTINDSRRKFSINTKDNFWPAVRSLRRFETWMSALASTEPVNKLVKSVPTFLKKEDVFHHLFEHNVALLRAGWYIKMLALYYSTNNDSKQKKRHVATDPCTEWTKAIIDILKEVFGRLIKDNHYQTQMSESNTPSTINVDSDQINGPNSVSTTVGSLTPQYGPSTPQMLHSSNLSQPSASPTQTSTTSTYQNTADKTRRQWDYYNRLLRVLFDQALLDRHNIVEWVVDTFIDRIKHADDQSLRYVMPIVFQYSNEILEYEIFSRKIAYYCCSRLGDLYNDSVTSNSTQMTVQSS</sequence>
<evidence type="ECO:0000256" key="3">
    <source>
        <dbReference type="ARBA" id="ARBA00023015"/>
    </source>
</evidence>
<feature type="domain" description="Mediator complex subunit Med12" evidence="7">
    <location>
        <begin position="91"/>
        <end position="150"/>
    </location>
</feature>